<evidence type="ECO:0000256" key="5">
    <source>
        <dbReference type="ARBA" id="ARBA00023136"/>
    </source>
</evidence>
<evidence type="ECO:0000256" key="2">
    <source>
        <dbReference type="ARBA" id="ARBA00022475"/>
    </source>
</evidence>
<organism evidence="7 8">
    <name type="scientific">Chromobacterium aquaticum</name>
    <dbReference type="NCBI Taxonomy" id="467180"/>
    <lineage>
        <taxon>Bacteria</taxon>
        <taxon>Pseudomonadati</taxon>
        <taxon>Pseudomonadota</taxon>
        <taxon>Betaproteobacteria</taxon>
        <taxon>Neisseriales</taxon>
        <taxon>Chromobacteriaceae</taxon>
        <taxon>Chromobacterium</taxon>
    </lineage>
</organism>
<feature type="transmembrane region" description="Helical" evidence="6">
    <location>
        <begin position="170"/>
        <end position="188"/>
    </location>
</feature>
<dbReference type="PANTHER" id="PTHR23291">
    <property type="entry name" value="BAX INHIBITOR-RELATED"/>
    <property type="match status" value="1"/>
</dbReference>
<keyword evidence="5 6" id="KW-0472">Membrane</keyword>
<dbReference type="InterPro" id="IPR006214">
    <property type="entry name" value="Bax_inhibitor_1-related"/>
</dbReference>
<feature type="transmembrane region" description="Helical" evidence="6">
    <location>
        <begin position="145"/>
        <end position="163"/>
    </location>
</feature>
<sequence>MHPNLETAYQTTGMAEVRHKVLRNTYGLLGLSMIPTVMGAIVGTNMNFGFLAGSPIIGMLAILAVFYGLVFAIEKNRYSSAGVFLMLGFTFLMGLLLGPLLQLAFRFSNGGQLIMTAGAATALVFFVMAGIATTTKRDLSGLGNFLTVGAIVLMVAVVANIFLRMPAFQLMISAAFALFSSLMILWQVKVVVDGGEDSYISAALSIYISIYNLFTSLLQLLLAFAGERD</sequence>
<feature type="transmembrane region" description="Helical" evidence="6">
    <location>
        <begin position="50"/>
        <end position="73"/>
    </location>
</feature>
<evidence type="ECO:0000313" key="7">
    <source>
        <dbReference type="EMBL" id="MFC4491756.1"/>
    </source>
</evidence>
<dbReference type="RefSeq" id="WP_231460981.1">
    <property type="nucleotide sequence ID" value="NZ_JAJOHW010000013.1"/>
</dbReference>
<protein>
    <submittedName>
        <fullName evidence="7">Bax inhibitor-1/YccA family protein</fullName>
    </submittedName>
</protein>
<dbReference type="Proteomes" id="UP001595999">
    <property type="component" value="Unassembled WGS sequence"/>
</dbReference>
<evidence type="ECO:0000256" key="4">
    <source>
        <dbReference type="ARBA" id="ARBA00022989"/>
    </source>
</evidence>
<keyword evidence="8" id="KW-1185">Reference proteome</keyword>
<dbReference type="Pfam" id="PF01027">
    <property type="entry name" value="Bax1-I"/>
    <property type="match status" value="1"/>
</dbReference>
<evidence type="ECO:0000256" key="3">
    <source>
        <dbReference type="ARBA" id="ARBA00022692"/>
    </source>
</evidence>
<accession>A0ABV9A223</accession>
<keyword evidence="2" id="KW-1003">Cell membrane</keyword>
<dbReference type="PANTHER" id="PTHR23291:SF115">
    <property type="entry name" value="MODULATOR OF FTSH PROTEASE YCCA"/>
    <property type="match status" value="1"/>
</dbReference>
<keyword evidence="4 6" id="KW-1133">Transmembrane helix</keyword>
<dbReference type="EMBL" id="JBHSEK010000016">
    <property type="protein sequence ID" value="MFC4491756.1"/>
    <property type="molecule type" value="Genomic_DNA"/>
</dbReference>
<comment type="caution">
    <text evidence="7">The sequence shown here is derived from an EMBL/GenBank/DDBJ whole genome shotgun (WGS) entry which is preliminary data.</text>
</comment>
<keyword evidence="3 6" id="KW-0812">Transmembrane</keyword>
<evidence type="ECO:0000256" key="6">
    <source>
        <dbReference type="RuleBase" id="RU004379"/>
    </source>
</evidence>
<feature type="transmembrane region" description="Helical" evidence="6">
    <location>
        <begin position="26"/>
        <end position="43"/>
    </location>
</feature>
<dbReference type="CDD" id="cd10433">
    <property type="entry name" value="YccA_like"/>
    <property type="match status" value="1"/>
</dbReference>
<evidence type="ECO:0000256" key="1">
    <source>
        <dbReference type="ARBA" id="ARBA00004651"/>
    </source>
</evidence>
<reference evidence="8" key="1">
    <citation type="journal article" date="2019" name="Int. J. Syst. Evol. Microbiol.">
        <title>The Global Catalogue of Microorganisms (GCM) 10K type strain sequencing project: providing services to taxonomists for standard genome sequencing and annotation.</title>
        <authorList>
            <consortium name="The Broad Institute Genomics Platform"/>
            <consortium name="The Broad Institute Genome Sequencing Center for Infectious Disease"/>
            <person name="Wu L."/>
            <person name="Ma J."/>
        </authorList>
    </citation>
    <scope>NUCLEOTIDE SEQUENCE [LARGE SCALE GENOMIC DNA]</scope>
    <source>
        <strain evidence="8">CGMCC 4.7608</strain>
    </source>
</reference>
<name>A0ABV9A223_9NEIS</name>
<gene>
    <name evidence="7" type="ORF">ACFO0R_19270</name>
</gene>
<comment type="similarity">
    <text evidence="6">Belongs to the BI1 family.</text>
</comment>
<comment type="subcellular location">
    <subcellularLocation>
        <location evidence="1">Cell membrane</location>
        <topology evidence="1">Multi-pass membrane protein</topology>
    </subcellularLocation>
</comment>
<feature type="transmembrane region" description="Helical" evidence="6">
    <location>
        <begin position="200"/>
        <end position="225"/>
    </location>
</feature>
<feature type="transmembrane region" description="Helical" evidence="6">
    <location>
        <begin position="113"/>
        <end position="133"/>
    </location>
</feature>
<evidence type="ECO:0000313" key="8">
    <source>
        <dbReference type="Proteomes" id="UP001595999"/>
    </source>
</evidence>
<feature type="transmembrane region" description="Helical" evidence="6">
    <location>
        <begin position="79"/>
        <end position="101"/>
    </location>
</feature>
<proteinExistence type="inferred from homology"/>